<dbReference type="Pfam" id="PF00646">
    <property type="entry name" value="F-box"/>
    <property type="match status" value="1"/>
</dbReference>
<dbReference type="Gene3D" id="1.20.1280.50">
    <property type="match status" value="1"/>
</dbReference>
<dbReference type="InterPro" id="IPR001810">
    <property type="entry name" value="F-box_dom"/>
</dbReference>
<sequence length="252" mass="28437">MPSIHNLPAELLTSIFTYLPFESQISAIQVSSLWRTILSSPICQKTRYTGIDGANPSSSSSLQIHKLLHHYHYSSSNADSKSIMFLISSMTIPPTTSDPNQTVTKEPNSFEVTVENPNPQNISSVESYIPLPKSHPFLSEPLFLLPCSSPNHINNSTTFKKIYRLYRITFTFRKHQKDFVTTNSSTGFLDLTSDISIRKVLIDALDEIETFLKGLARDDSVAYEYPVRFWVVPNLTDGHTDYPSMMLQVRVG</sequence>
<name>A0A6G1M3M0_ORBOL</name>
<organism evidence="3 4">
    <name type="scientific">Orbilia oligospora</name>
    <name type="common">Nematode-trapping fungus</name>
    <name type="synonym">Arthrobotrys oligospora</name>
    <dbReference type="NCBI Taxonomy" id="2813651"/>
    <lineage>
        <taxon>Eukaryota</taxon>
        <taxon>Fungi</taxon>
        <taxon>Dikarya</taxon>
        <taxon>Ascomycota</taxon>
        <taxon>Pezizomycotina</taxon>
        <taxon>Orbiliomycetes</taxon>
        <taxon>Orbiliales</taxon>
        <taxon>Orbiliaceae</taxon>
        <taxon>Orbilia</taxon>
    </lineage>
</organism>
<comment type="caution">
    <text evidence="3">The sequence shown here is derived from an EMBL/GenBank/DDBJ whole genome shotgun (WGS) entry which is preliminary data.</text>
</comment>
<evidence type="ECO:0000259" key="1">
    <source>
        <dbReference type="PROSITE" id="PS50181"/>
    </source>
</evidence>
<evidence type="ECO:0000313" key="2">
    <source>
        <dbReference type="EMBL" id="KAF3199304.1"/>
    </source>
</evidence>
<feature type="domain" description="F-box" evidence="1">
    <location>
        <begin position="1"/>
        <end position="51"/>
    </location>
</feature>
<evidence type="ECO:0000313" key="4">
    <source>
        <dbReference type="Proteomes" id="UP000483672"/>
    </source>
</evidence>
<accession>A0A6G1M3M0</accession>
<dbReference type="Proteomes" id="UP000614610">
    <property type="component" value="Unassembled WGS sequence"/>
</dbReference>
<dbReference type="SUPFAM" id="SSF81383">
    <property type="entry name" value="F-box domain"/>
    <property type="match status" value="1"/>
</dbReference>
<dbReference type="EMBL" id="WIPF01000017">
    <property type="protein sequence ID" value="KAF3228065.1"/>
    <property type="molecule type" value="Genomic_DNA"/>
</dbReference>
<dbReference type="EMBL" id="WIWT01000120">
    <property type="protein sequence ID" value="KAF3199304.1"/>
    <property type="molecule type" value="Genomic_DNA"/>
</dbReference>
<dbReference type="AlphaFoldDB" id="A0A6G1M3M0"/>
<reference evidence="3 4" key="1">
    <citation type="submission" date="2019-06" db="EMBL/GenBank/DDBJ databases">
        <authorList>
            <person name="Palmer J.M."/>
        </authorList>
    </citation>
    <scope>NUCLEOTIDE SEQUENCE [LARGE SCALE GENOMIC DNA]</scope>
    <source>
        <strain evidence="3 4">TWF191</strain>
        <strain evidence="2">TWF679</strain>
    </source>
</reference>
<proteinExistence type="predicted"/>
<gene>
    <name evidence="3" type="ORF">TWF191_003003</name>
    <name evidence="2" type="ORF">TWF679_001522</name>
</gene>
<protein>
    <recommendedName>
        <fullName evidence="1">F-box domain-containing protein</fullName>
    </recommendedName>
</protein>
<dbReference type="OrthoDB" id="9974792at2759"/>
<evidence type="ECO:0000313" key="3">
    <source>
        <dbReference type="EMBL" id="KAF3228065.1"/>
    </source>
</evidence>
<dbReference type="SMART" id="SM00256">
    <property type="entry name" value="FBOX"/>
    <property type="match status" value="1"/>
</dbReference>
<dbReference type="Proteomes" id="UP000483672">
    <property type="component" value="Unassembled WGS sequence"/>
</dbReference>
<dbReference type="InterPro" id="IPR036047">
    <property type="entry name" value="F-box-like_dom_sf"/>
</dbReference>
<dbReference type="PROSITE" id="PS50181">
    <property type="entry name" value="FBOX"/>
    <property type="match status" value="1"/>
</dbReference>